<dbReference type="Proteomes" id="UP000320176">
    <property type="component" value="Unassembled WGS sequence"/>
</dbReference>
<keyword evidence="1" id="KW-1133">Transmembrane helix</keyword>
<accession>A0A5C6B6D5</accession>
<dbReference type="AlphaFoldDB" id="A0A5C6B6D5"/>
<evidence type="ECO:0000313" key="3">
    <source>
        <dbReference type="Proteomes" id="UP000320176"/>
    </source>
</evidence>
<keyword evidence="1" id="KW-0472">Membrane</keyword>
<keyword evidence="3" id="KW-1185">Reference proteome</keyword>
<name>A0A5C6B6D5_9BACT</name>
<comment type="caution">
    <text evidence="2">The sequence shown here is derived from an EMBL/GenBank/DDBJ whole genome shotgun (WGS) entry which is preliminary data.</text>
</comment>
<reference evidence="2 3" key="1">
    <citation type="submission" date="2019-02" db="EMBL/GenBank/DDBJ databases">
        <title>Deep-cultivation of Planctomycetes and their phenomic and genomic characterization uncovers novel biology.</title>
        <authorList>
            <person name="Wiegand S."/>
            <person name="Jogler M."/>
            <person name="Boedeker C."/>
            <person name="Pinto D."/>
            <person name="Vollmers J."/>
            <person name="Rivas-Marin E."/>
            <person name="Kohn T."/>
            <person name="Peeters S.H."/>
            <person name="Heuer A."/>
            <person name="Rast P."/>
            <person name="Oberbeckmann S."/>
            <person name="Bunk B."/>
            <person name="Jeske O."/>
            <person name="Meyerdierks A."/>
            <person name="Storesund J.E."/>
            <person name="Kallscheuer N."/>
            <person name="Luecker S."/>
            <person name="Lage O.M."/>
            <person name="Pohl T."/>
            <person name="Merkel B.J."/>
            <person name="Hornburger P."/>
            <person name="Mueller R.-W."/>
            <person name="Bruemmer F."/>
            <person name="Labrenz M."/>
            <person name="Spormann A.M."/>
            <person name="Op Den Camp H."/>
            <person name="Overmann J."/>
            <person name="Amann R."/>
            <person name="Jetten M.S.M."/>
            <person name="Mascher T."/>
            <person name="Medema M.H."/>
            <person name="Devos D.P."/>
            <person name="Kaster A.-K."/>
            <person name="Ovreas L."/>
            <person name="Rohde M."/>
            <person name="Galperin M.Y."/>
            <person name="Jogler C."/>
        </authorList>
    </citation>
    <scope>NUCLEOTIDE SEQUENCE [LARGE SCALE GENOMIC DNA]</scope>
    <source>
        <strain evidence="2 3">Pla52n</strain>
    </source>
</reference>
<evidence type="ECO:0000256" key="1">
    <source>
        <dbReference type="SAM" id="Phobius"/>
    </source>
</evidence>
<protein>
    <submittedName>
        <fullName evidence="2">Uncharacterized protein</fullName>
    </submittedName>
</protein>
<evidence type="ECO:0000313" key="2">
    <source>
        <dbReference type="EMBL" id="TWU07845.1"/>
    </source>
</evidence>
<keyword evidence="1" id="KW-0812">Transmembrane</keyword>
<dbReference type="EMBL" id="SJPN01000001">
    <property type="protein sequence ID" value="TWU07845.1"/>
    <property type="molecule type" value="Genomic_DNA"/>
</dbReference>
<proteinExistence type="predicted"/>
<feature type="transmembrane region" description="Helical" evidence="1">
    <location>
        <begin position="40"/>
        <end position="60"/>
    </location>
</feature>
<gene>
    <name evidence="2" type="ORF">Pla52n_04200</name>
</gene>
<organism evidence="2 3">
    <name type="scientific">Stieleria varia</name>
    <dbReference type="NCBI Taxonomy" id="2528005"/>
    <lineage>
        <taxon>Bacteria</taxon>
        <taxon>Pseudomonadati</taxon>
        <taxon>Planctomycetota</taxon>
        <taxon>Planctomycetia</taxon>
        <taxon>Pirellulales</taxon>
        <taxon>Pirellulaceae</taxon>
        <taxon>Stieleria</taxon>
    </lineage>
</organism>
<sequence length="64" mass="7056">MRSRPSLTYSMRRAAIPIAVGSVAFGAAMAFRNVTFPYVAAATAIIFILAIITWFSLWSFKGRL</sequence>